<feature type="transmembrane region" description="Helical" evidence="5">
    <location>
        <begin position="217"/>
        <end position="237"/>
    </location>
</feature>
<dbReference type="KEGG" id="dmp:FAK_11540"/>
<comment type="subcellular location">
    <subcellularLocation>
        <location evidence="1">Membrane</location>
        <topology evidence="1">Multi-pass membrane protein</topology>
    </subcellularLocation>
</comment>
<reference evidence="7" key="1">
    <citation type="journal article" date="2023" name="Arch. Microbiol.">
        <title>Desulfoferula mesophilus gen. nov. sp. nov., a mesophilic sulfate-reducing bacterium isolated from a brackish lake sediment.</title>
        <authorList>
            <person name="Watanabe T."/>
            <person name="Yabe T."/>
            <person name="Tsuji J.M."/>
            <person name="Fukui M."/>
        </authorList>
    </citation>
    <scope>NUCLEOTIDE SEQUENCE [LARGE SCALE GENOMIC DNA]</scope>
    <source>
        <strain evidence="7">12FAK</strain>
    </source>
</reference>
<gene>
    <name evidence="6" type="ORF">FAK_11540</name>
</gene>
<sequence length="310" mass="33981">MRSRDLALIIVAFLGIAGGVFLPDMAGLFSPLTVYMMMTILYLAFLRIDFRALVRLNRADLGEMLWWSSIKLFVLPVGLWYLFRWLAPGWALPVLLLSAVSVGVTAPFFTQMLGGNAHRTLQLTVLTSVVVPLTLPALVKLLAGAEIDIPFTHMARMLAQVIFVPLVLAWLTLRLLPALAEGLGRIQFPLILALFFFINMGVFAPFATFFFSQASQVLAAVGIAFGLAALYLGVVWVMGPLSGWRMDLVSCGSGLIFINNVLVVVFAAKFFGPRNPLLSALYLLPVYLMLLPLRALAGQQERRAPAGDKP</sequence>
<accession>A0AAU9EAD2</accession>
<evidence type="ECO:0000256" key="1">
    <source>
        <dbReference type="ARBA" id="ARBA00004141"/>
    </source>
</evidence>
<name>A0AAU9EAD2_9BACT</name>
<dbReference type="Gene3D" id="1.20.1530.20">
    <property type="match status" value="1"/>
</dbReference>
<evidence type="ECO:0008006" key="8">
    <source>
        <dbReference type="Google" id="ProtNLM"/>
    </source>
</evidence>
<keyword evidence="7" id="KW-1185">Reference proteome</keyword>
<dbReference type="RefSeq" id="WP_338605815.1">
    <property type="nucleotide sequence ID" value="NZ_AP028679.1"/>
</dbReference>
<keyword evidence="4 5" id="KW-0472">Membrane</keyword>
<feature type="transmembrane region" description="Helical" evidence="5">
    <location>
        <begin position="65"/>
        <end position="83"/>
    </location>
</feature>
<feature type="transmembrane region" description="Helical" evidence="5">
    <location>
        <begin position="157"/>
        <end position="176"/>
    </location>
</feature>
<evidence type="ECO:0000313" key="6">
    <source>
        <dbReference type="EMBL" id="BEQ14088.1"/>
    </source>
</evidence>
<feature type="transmembrane region" description="Helical" evidence="5">
    <location>
        <begin position="188"/>
        <end position="211"/>
    </location>
</feature>
<organism evidence="6 7">
    <name type="scientific">Desulfoferula mesophila</name>
    <dbReference type="NCBI Taxonomy" id="3058419"/>
    <lineage>
        <taxon>Bacteria</taxon>
        <taxon>Pseudomonadati</taxon>
        <taxon>Thermodesulfobacteriota</taxon>
        <taxon>Desulfarculia</taxon>
        <taxon>Desulfarculales</taxon>
        <taxon>Desulfarculaceae</taxon>
        <taxon>Desulfoferula</taxon>
    </lineage>
</organism>
<evidence type="ECO:0000313" key="7">
    <source>
        <dbReference type="Proteomes" id="UP001366166"/>
    </source>
</evidence>
<dbReference type="InterPro" id="IPR002657">
    <property type="entry name" value="BilAc:Na_symport/Acr3"/>
</dbReference>
<dbReference type="EMBL" id="AP028679">
    <property type="protein sequence ID" value="BEQ14088.1"/>
    <property type="molecule type" value="Genomic_DNA"/>
</dbReference>
<dbReference type="Pfam" id="PF01758">
    <property type="entry name" value="SBF"/>
    <property type="match status" value="1"/>
</dbReference>
<keyword evidence="2 5" id="KW-0812">Transmembrane</keyword>
<feature type="transmembrane region" description="Helical" evidence="5">
    <location>
        <begin position="89"/>
        <end position="109"/>
    </location>
</feature>
<protein>
    <recommendedName>
        <fullName evidence="8">Bile acid:sodium symporter</fullName>
    </recommendedName>
</protein>
<feature type="transmembrane region" description="Helical" evidence="5">
    <location>
        <begin position="277"/>
        <end position="297"/>
    </location>
</feature>
<feature type="transmembrane region" description="Helical" evidence="5">
    <location>
        <begin position="249"/>
        <end position="271"/>
    </location>
</feature>
<dbReference type="AlphaFoldDB" id="A0AAU9EAD2"/>
<evidence type="ECO:0000256" key="3">
    <source>
        <dbReference type="ARBA" id="ARBA00022989"/>
    </source>
</evidence>
<evidence type="ECO:0000256" key="5">
    <source>
        <dbReference type="SAM" id="Phobius"/>
    </source>
</evidence>
<evidence type="ECO:0000256" key="2">
    <source>
        <dbReference type="ARBA" id="ARBA00022692"/>
    </source>
</evidence>
<evidence type="ECO:0000256" key="4">
    <source>
        <dbReference type="ARBA" id="ARBA00023136"/>
    </source>
</evidence>
<proteinExistence type="predicted"/>
<keyword evidence="3 5" id="KW-1133">Transmembrane helix</keyword>
<dbReference type="GO" id="GO:0016020">
    <property type="term" value="C:membrane"/>
    <property type="evidence" value="ECO:0007669"/>
    <property type="project" value="UniProtKB-SubCell"/>
</dbReference>
<feature type="transmembrane region" description="Helical" evidence="5">
    <location>
        <begin position="121"/>
        <end position="145"/>
    </location>
</feature>
<dbReference type="InterPro" id="IPR038770">
    <property type="entry name" value="Na+/solute_symporter_sf"/>
</dbReference>
<dbReference type="Proteomes" id="UP001366166">
    <property type="component" value="Chromosome"/>
</dbReference>